<dbReference type="InterPro" id="IPR005693">
    <property type="entry name" value="Mce"/>
</dbReference>
<dbReference type="GO" id="GO:0005576">
    <property type="term" value="C:extracellular region"/>
    <property type="evidence" value="ECO:0007669"/>
    <property type="project" value="TreeGrafter"/>
</dbReference>
<dbReference type="KEGG" id="ntp:CRH09_29235"/>
<protein>
    <submittedName>
        <fullName evidence="4">Mammalian cell entry protein</fullName>
    </submittedName>
</protein>
<feature type="domain" description="Mce/MlaD" evidence="2">
    <location>
        <begin position="38"/>
        <end position="119"/>
    </location>
</feature>
<evidence type="ECO:0000259" key="2">
    <source>
        <dbReference type="Pfam" id="PF02470"/>
    </source>
</evidence>
<sequence>MLRGLRRQVLGFGAFVVVSLLVIAVMWNTLTHSVSGPTDRYSAVFTDVLGLRAGDDVRMAGVRVGAVDAIDLTRDPKTRRYLARVTMRVQRTQTLYGTTKALVRYQNLTGQRYVALAPGDKGDPAPLRAGAAIPPERTEPSFDISGLLNGFQPLFENLQPQRVNELSETFVQALQGDRVSLSSFIVQAAAVAADFERRDAILADVIANLSGTMRGLAARGDELETLVTQTRALVEGLYEQGRSLQTATVQIAADTDSMVRAIASAQPKIAPAQQSVRDALTLLLDNGAKLDQAAIDLPGALADIGNATQLGAYNEAYICSLDISLYGILFPRGLISQIGGPSHSVVCRP</sequence>
<gene>
    <name evidence="4" type="ORF">CRH09_29235</name>
</gene>
<dbReference type="GO" id="GO:0051701">
    <property type="term" value="P:biological process involved in interaction with host"/>
    <property type="evidence" value="ECO:0007669"/>
    <property type="project" value="TreeGrafter"/>
</dbReference>
<accession>A0A291RQX6</accession>
<dbReference type="PANTHER" id="PTHR33371">
    <property type="entry name" value="INTERMEMBRANE PHOSPHOLIPID TRANSPORT SYSTEM BINDING PROTEIN MLAD-RELATED"/>
    <property type="match status" value="1"/>
</dbReference>
<dbReference type="AlphaFoldDB" id="A0A291RQX6"/>
<proteinExistence type="predicted"/>
<dbReference type="Proteomes" id="UP000221961">
    <property type="component" value="Chromosome"/>
</dbReference>
<keyword evidence="1" id="KW-0472">Membrane</keyword>
<reference evidence="4 5" key="1">
    <citation type="submission" date="2017-10" db="EMBL/GenBank/DDBJ databases">
        <title>Comparative genomics between pathogenic Norcardia.</title>
        <authorList>
            <person name="Zeng L."/>
        </authorList>
    </citation>
    <scope>NUCLEOTIDE SEQUENCE [LARGE SCALE GENOMIC DNA]</scope>
    <source>
        <strain evidence="4 5">NC_YFY_NT001</strain>
    </source>
</reference>
<feature type="transmembrane region" description="Helical" evidence="1">
    <location>
        <begin position="9"/>
        <end position="30"/>
    </location>
</feature>
<evidence type="ECO:0000256" key="1">
    <source>
        <dbReference type="SAM" id="Phobius"/>
    </source>
</evidence>
<keyword evidence="1" id="KW-1133">Transmembrane helix</keyword>
<evidence type="ECO:0000313" key="4">
    <source>
        <dbReference type="EMBL" id="ATL69648.1"/>
    </source>
</evidence>
<dbReference type="InterPro" id="IPR003399">
    <property type="entry name" value="Mce/MlaD"/>
</dbReference>
<dbReference type="InterPro" id="IPR052336">
    <property type="entry name" value="MlaD_Phospholipid_Transporter"/>
</dbReference>
<dbReference type="Pfam" id="PF11887">
    <property type="entry name" value="Mce4_CUP1"/>
    <property type="match status" value="1"/>
</dbReference>
<dbReference type="InterPro" id="IPR024516">
    <property type="entry name" value="Mce_C"/>
</dbReference>
<name>A0A291RQX6_9NOCA</name>
<keyword evidence="1" id="KW-0812">Transmembrane</keyword>
<dbReference type="RefSeq" id="WP_098696661.1">
    <property type="nucleotide sequence ID" value="NZ_CP023778.1"/>
</dbReference>
<dbReference type="Pfam" id="PF02470">
    <property type="entry name" value="MlaD"/>
    <property type="match status" value="1"/>
</dbReference>
<evidence type="ECO:0000259" key="3">
    <source>
        <dbReference type="Pfam" id="PF11887"/>
    </source>
</evidence>
<dbReference type="GeneID" id="88361381"/>
<organism evidence="4 5">
    <name type="scientific">Nocardia terpenica</name>
    <dbReference type="NCBI Taxonomy" id="455432"/>
    <lineage>
        <taxon>Bacteria</taxon>
        <taxon>Bacillati</taxon>
        <taxon>Actinomycetota</taxon>
        <taxon>Actinomycetes</taxon>
        <taxon>Mycobacteriales</taxon>
        <taxon>Nocardiaceae</taxon>
        <taxon>Nocardia</taxon>
    </lineage>
</organism>
<feature type="domain" description="Mammalian cell entry C-terminal" evidence="3">
    <location>
        <begin position="124"/>
        <end position="284"/>
    </location>
</feature>
<evidence type="ECO:0000313" key="5">
    <source>
        <dbReference type="Proteomes" id="UP000221961"/>
    </source>
</evidence>
<dbReference type="NCBIfam" id="TIGR00996">
    <property type="entry name" value="Mtu_fam_mce"/>
    <property type="match status" value="1"/>
</dbReference>
<dbReference type="PANTHER" id="PTHR33371:SF17">
    <property type="entry name" value="MCE-FAMILY PROTEIN MCE1B"/>
    <property type="match status" value="1"/>
</dbReference>
<dbReference type="EMBL" id="CP023778">
    <property type="protein sequence ID" value="ATL69648.1"/>
    <property type="molecule type" value="Genomic_DNA"/>
</dbReference>